<evidence type="ECO:0000313" key="2">
    <source>
        <dbReference type="EMBL" id="EMA27819.1"/>
    </source>
</evidence>
<dbReference type="InterPro" id="IPR050536">
    <property type="entry name" value="DtxR_MntR_Metal-Reg"/>
</dbReference>
<evidence type="ECO:0000259" key="1">
    <source>
        <dbReference type="PROSITE" id="PS50944"/>
    </source>
</evidence>
<dbReference type="Pfam" id="PF01325">
    <property type="entry name" value="Fe_dep_repress"/>
    <property type="match status" value="1"/>
</dbReference>
<dbReference type="InterPro" id="IPR036388">
    <property type="entry name" value="WH-like_DNA-bd_sf"/>
</dbReference>
<sequence length="155" mass="16813">MSSESQTGPASSLTPSVSDIERSAGRYLFAVSVLSESPTERVSTGELQEFLNVTPASVTEMVSKLDERGLVDYEKYQGVTLTDRGDALGTEVGWRFCVVSTFFESVLDTTLDDQTAFDIGFLLPKNAVFRLRRRVDGACLGLCPEVDSGGEQCVP</sequence>
<gene>
    <name evidence="2" type="ORF">C444_20082</name>
</gene>
<dbReference type="Gene3D" id="1.10.10.10">
    <property type="entry name" value="Winged helix-like DNA-binding domain superfamily/Winged helix DNA-binding domain"/>
    <property type="match status" value="1"/>
</dbReference>
<feature type="domain" description="HTH dtxR-type" evidence="1">
    <location>
        <begin position="27"/>
        <end position="82"/>
    </location>
</feature>
<dbReference type="eggNOG" id="arCOG02100">
    <property type="taxonomic scope" value="Archaea"/>
</dbReference>
<dbReference type="InterPro" id="IPR022689">
    <property type="entry name" value="Iron_dep_repressor"/>
</dbReference>
<dbReference type="InterPro" id="IPR022687">
    <property type="entry name" value="HTH_DTXR"/>
</dbReference>
<dbReference type="OrthoDB" id="266552at2157"/>
<dbReference type="GO" id="GO:0003677">
    <property type="term" value="F:DNA binding"/>
    <property type="evidence" value="ECO:0007669"/>
    <property type="project" value="InterPro"/>
</dbReference>
<reference evidence="2 3" key="1">
    <citation type="journal article" date="2014" name="PLoS Genet.">
        <title>Phylogenetically driven sequencing of extremely halophilic archaea reveals strategies for static and dynamic osmo-response.</title>
        <authorList>
            <person name="Becker E.A."/>
            <person name="Seitzer P.M."/>
            <person name="Tritt A."/>
            <person name="Larsen D."/>
            <person name="Krusor M."/>
            <person name="Yao A.I."/>
            <person name="Wu D."/>
            <person name="Madern D."/>
            <person name="Eisen J.A."/>
            <person name="Darling A.E."/>
            <person name="Facciotti M.T."/>
        </authorList>
    </citation>
    <scope>NUCLEOTIDE SEQUENCE [LARGE SCALE GENOMIC DNA]</scope>
    <source>
        <strain evidence="3">ATCC 49778 / DSM 6131 / JCM 7785 / NBRC 101032 / NCIMB 13157 / TR-1</strain>
    </source>
</reference>
<dbReference type="GO" id="GO:0003700">
    <property type="term" value="F:DNA-binding transcription factor activity"/>
    <property type="evidence" value="ECO:0007669"/>
    <property type="project" value="InterPro"/>
</dbReference>
<dbReference type="PROSITE" id="PS50944">
    <property type="entry name" value="HTH_DTXR"/>
    <property type="match status" value="1"/>
</dbReference>
<dbReference type="GO" id="GO:0046914">
    <property type="term" value="F:transition metal ion binding"/>
    <property type="evidence" value="ECO:0007669"/>
    <property type="project" value="InterPro"/>
</dbReference>
<dbReference type="PATRIC" id="fig|1227453.3.peg.3951"/>
<name>M0L5U6_HALJT</name>
<keyword evidence="3" id="KW-1185">Reference proteome</keyword>
<dbReference type="EMBL" id="AOLY01000042">
    <property type="protein sequence ID" value="EMA27819.1"/>
    <property type="molecule type" value="Genomic_DNA"/>
</dbReference>
<dbReference type="SUPFAM" id="SSF46785">
    <property type="entry name" value="Winged helix' DNA-binding domain"/>
    <property type="match status" value="1"/>
</dbReference>
<dbReference type="RefSeq" id="WP_004594835.1">
    <property type="nucleotide sequence ID" value="NZ_AOLY01000042.1"/>
</dbReference>
<dbReference type="SMART" id="SM00529">
    <property type="entry name" value="HTH_DTXR"/>
    <property type="match status" value="1"/>
</dbReference>
<dbReference type="InterPro" id="IPR036390">
    <property type="entry name" value="WH_DNA-bd_sf"/>
</dbReference>
<evidence type="ECO:0000313" key="3">
    <source>
        <dbReference type="Proteomes" id="UP000011524"/>
    </source>
</evidence>
<dbReference type="PANTHER" id="PTHR33238:SF7">
    <property type="entry name" value="IRON-DEPENDENT TRANSCRIPTIONAL REGULATOR"/>
    <property type="match status" value="1"/>
</dbReference>
<dbReference type="STRING" id="1227453.C444_20082"/>
<accession>M0L5U6</accession>
<dbReference type="PANTHER" id="PTHR33238">
    <property type="entry name" value="IRON (METAL) DEPENDENT REPRESSOR, DTXR FAMILY"/>
    <property type="match status" value="1"/>
</dbReference>
<organism evidence="2 3">
    <name type="scientific">Haloarcula japonica (strain ATCC 49778 / DSM 6131 / JCM 7785 / NBRC 101032 / NCIMB 13157 / TR-1)</name>
    <dbReference type="NCBI Taxonomy" id="1227453"/>
    <lineage>
        <taxon>Archaea</taxon>
        <taxon>Methanobacteriati</taxon>
        <taxon>Methanobacteriota</taxon>
        <taxon>Stenosarchaea group</taxon>
        <taxon>Halobacteria</taxon>
        <taxon>Halobacteriales</taxon>
        <taxon>Haloarculaceae</taxon>
        <taxon>Haloarcula</taxon>
    </lineage>
</organism>
<proteinExistence type="predicted"/>
<dbReference type="AlphaFoldDB" id="M0L5U6"/>
<protein>
    <submittedName>
        <fullName evidence="2">Iron dependent repressor</fullName>
    </submittedName>
</protein>
<comment type="caution">
    <text evidence="2">The sequence shown here is derived from an EMBL/GenBank/DDBJ whole genome shotgun (WGS) entry which is preliminary data.</text>
</comment>
<dbReference type="Proteomes" id="UP000011524">
    <property type="component" value="Unassembled WGS sequence"/>
</dbReference>